<gene>
    <name evidence="3" type="ORF">EC912_104304</name>
</gene>
<feature type="domain" description="GH15-like" evidence="1">
    <location>
        <begin position="219"/>
        <end position="581"/>
    </location>
</feature>
<dbReference type="RefSeq" id="WP_132144452.1">
    <property type="nucleotide sequence ID" value="NZ_SMCS01000004.1"/>
</dbReference>
<feature type="domain" description="Trehalase-like N-terminal" evidence="2">
    <location>
        <begin position="2"/>
        <end position="152"/>
    </location>
</feature>
<dbReference type="InterPro" id="IPR011613">
    <property type="entry name" value="GH15-like"/>
</dbReference>
<name>A0A4R3YNA3_9GAMM</name>
<dbReference type="SUPFAM" id="SSF48208">
    <property type="entry name" value="Six-hairpin glycosidases"/>
    <property type="match status" value="1"/>
</dbReference>
<proteinExistence type="predicted"/>
<dbReference type="Gene3D" id="1.50.10.10">
    <property type="match status" value="1"/>
</dbReference>
<evidence type="ECO:0000259" key="2">
    <source>
        <dbReference type="Pfam" id="PF19291"/>
    </source>
</evidence>
<dbReference type="GO" id="GO:0004553">
    <property type="term" value="F:hydrolase activity, hydrolyzing O-glycosyl compounds"/>
    <property type="evidence" value="ECO:0007669"/>
    <property type="project" value="UniProtKB-ARBA"/>
</dbReference>
<dbReference type="InterPro" id="IPR008928">
    <property type="entry name" value="6-hairpin_glycosidase_sf"/>
</dbReference>
<protein>
    <submittedName>
        <fullName evidence="3">GH15 family glucan-1,4-alpha-glucosidase</fullName>
    </submittedName>
</protein>
<dbReference type="InterPro" id="IPR012341">
    <property type="entry name" value="6hp_glycosidase-like_sf"/>
</dbReference>
<dbReference type="PANTHER" id="PTHR31616">
    <property type="entry name" value="TREHALASE"/>
    <property type="match status" value="1"/>
</dbReference>
<keyword evidence="4" id="KW-1185">Reference proteome</keyword>
<evidence type="ECO:0000313" key="4">
    <source>
        <dbReference type="Proteomes" id="UP000295645"/>
    </source>
</evidence>
<accession>A0A4R3YNA3</accession>
<dbReference type="GO" id="GO:0005975">
    <property type="term" value="P:carbohydrate metabolic process"/>
    <property type="evidence" value="ECO:0007669"/>
    <property type="project" value="InterPro"/>
</dbReference>
<organism evidence="3 4">
    <name type="scientific">Luteibacter rhizovicinus</name>
    <dbReference type="NCBI Taxonomy" id="242606"/>
    <lineage>
        <taxon>Bacteria</taxon>
        <taxon>Pseudomonadati</taxon>
        <taxon>Pseudomonadota</taxon>
        <taxon>Gammaproteobacteria</taxon>
        <taxon>Lysobacterales</taxon>
        <taxon>Rhodanobacteraceae</taxon>
        <taxon>Luteibacter</taxon>
    </lineage>
</organism>
<dbReference type="Proteomes" id="UP000295645">
    <property type="component" value="Unassembled WGS sequence"/>
</dbReference>
<dbReference type="InterPro" id="IPR045582">
    <property type="entry name" value="Trehalase-like_N"/>
</dbReference>
<dbReference type="PANTHER" id="PTHR31616:SF0">
    <property type="entry name" value="GLUCAN 1,4-ALPHA-GLUCOSIDASE"/>
    <property type="match status" value="1"/>
</dbReference>
<evidence type="ECO:0000259" key="1">
    <source>
        <dbReference type="Pfam" id="PF00723"/>
    </source>
</evidence>
<evidence type="ECO:0000313" key="3">
    <source>
        <dbReference type="EMBL" id="TCV94107.1"/>
    </source>
</evidence>
<dbReference type="OrthoDB" id="3902805at2"/>
<dbReference type="EMBL" id="SMCS01000004">
    <property type="protein sequence ID" value="TCV94107.1"/>
    <property type="molecule type" value="Genomic_DNA"/>
</dbReference>
<dbReference type="Pfam" id="PF00723">
    <property type="entry name" value="Glyco_hydro_15"/>
    <property type="match status" value="1"/>
</dbReference>
<sequence>MAGRIEDYAMIGNCRSAALVCRDGSIDWMCVPRFDSAACFAALLGTEEHGRWLIAPADVQAKSTRRYRDGGLVLETEWVTTTGRARVVDFMPIDGEAVGIVRIVEGLEGSVDFATDLVIRFDYGCSIPWVVKQDDGSTRAVAGPDLLILRSPVGLEGKDFHSVADFTVAHGESIPFVLGYGQSHLEAPPALDPYDALEKTESFWEAWSSRCNGTGEWSDIVRRSLVTLKGLSYLPTGGLVAAPTTSLPEHIGGARNWDYRFCWARDATYMLTALVNAGYHDEASAWRDWVRRAIAGTPDQLQVLYGLAGERRLHEHELDWLPGYEGSLPVRIGNAAAEQFQLDIFGELVGAFDHALRNGVDMKPEDDSVQALFLDHLAGIWRNPDEGIWEIRGEPQHFVHSKVMAWLAFRRAADQKREGRDPALIRKWTEIANEIHADICANGVHPEHGYFVQAYGSEHLDASLLLATLTDFLPPDDPRIRKTVEAIEQHLMVEGFVRRYDTLSGIDGLPPGEGEFLPCSFWLVENYVALGRFDDARELFKRLVALCNDVGLLSEEYDPRSGRLLGNFPQAFSHVALVNAAFSIAHAKSATADVQSGTHAAQGA</sequence>
<reference evidence="3 4" key="1">
    <citation type="submission" date="2019-03" db="EMBL/GenBank/DDBJ databases">
        <title>Above-ground endophytic microbial communities from plants in different locations in the United States.</title>
        <authorList>
            <person name="Frank C."/>
        </authorList>
    </citation>
    <scope>NUCLEOTIDE SEQUENCE [LARGE SCALE GENOMIC DNA]</scope>
    <source>
        <strain evidence="3 4">LP_13_YM</strain>
    </source>
</reference>
<dbReference type="Pfam" id="PF19291">
    <property type="entry name" value="TREH_N"/>
    <property type="match status" value="1"/>
</dbReference>
<comment type="caution">
    <text evidence="3">The sequence shown here is derived from an EMBL/GenBank/DDBJ whole genome shotgun (WGS) entry which is preliminary data.</text>
</comment>
<dbReference type="AlphaFoldDB" id="A0A4R3YNA3"/>